<evidence type="ECO:0000313" key="1">
    <source>
        <dbReference type="EMBL" id="EOB06639.1"/>
    </source>
</evidence>
<dbReference type="Proteomes" id="UP000296049">
    <property type="component" value="Unassembled WGS sequence"/>
</dbReference>
<gene>
    <name evidence="1" type="ORF">Anapl_13244</name>
</gene>
<reference evidence="2" key="1">
    <citation type="journal article" date="2013" name="Nat. Genet.">
        <title>The duck genome and transcriptome provide insight into an avian influenza virus reservoir species.</title>
        <authorList>
            <person name="Huang Y."/>
            <person name="Li Y."/>
            <person name="Burt D.W."/>
            <person name="Chen H."/>
            <person name="Zhang Y."/>
            <person name="Qian W."/>
            <person name="Kim H."/>
            <person name="Gan S."/>
            <person name="Zhao Y."/>
            <person name="Li J."/>
            <person name="Yi K."/>
            <person name="Feng H."/>
            <person name="Zhu P."/>
            <person name="Li B."/>
            <person name="Liu Q."/>
            <person name="Fairley S."/>
            <person name="Magor K.E."/>
            <person name="Du Z."/>
            <person name="Hu X."/>
            <person name="Goodman L."/>
            <person name="Tafer H."/>
            <person name="Vignal A."/>
            <person name="Lee T."/>
            <person name="Kim K.W."/>
            <person name="Sheng Z."/>
            <person name="An Y."/>
            <person name="Searle S."/>
            <person name="Herrero J."/>
            <person name="Groenen M.A."/>
            <person name="Crooijmans R.P."/>
            <person name="Faraut T."/>
            <person name="Cai Q."/>
            <person name="Webster R.G."/>
            <person name="Aldridge J.R."/>
            <person name="Warren W.C."/>
            <person name="Bartschat S."/>
            <person name="Kehr S."/>
            <person name="Marz M."/>
            <person name="Stadler P.F."/>
            <person name="Smith J."/>
            <person name="Kraus R.H."/>
            <person name="Zhao Y."/>
            <person name="Ren L."/>
            <person name="Fei J."/>
            <person name="Morisson M."/>
            <person name="Kaiser P."/>
            <person name="Griffin D.K."/>
            <person name="Rao M."/>
            <person name="Pitel F."/>
            <person name="Wang J."/>
            <person name="Li N."/>
        </authorList>
    </citation>
    <scope>NUCLEOTIDE SEQUENCE [LARGE SCALE GENOMIC DNA]</scope>
</reference>
<proteinExistence type="predicted"/>
<accession>R0LLQ8</accession>
<dbReference type="EMBL" id="KB742590">
    <property type="protein sequence ID" value="EOB06639.1"/>
    <property type="molecule type" value="Genomic_DNA"/>
</dbReference>
<protein>
    <submittedName>
        <fullName evidence="1">Uncharacterized protein</fullName>
    </submittedName>
</protein>
<name>R0LLQ8_ANAPL</name>
<dbReference type="AlphaFoldDB" id="R0LLQ8"/>
<keyword evidence="2" id="KW-1185">Reference proteome</keyword>
<sequence length="187" mass="20872">MPVPAPTIQETVGNLCRKQDTGSSNSQMPRRLEVLQTILLKRNLPCDDQPVCSVPFSYKYVQPFNRIAAYRKSSIVLLLIKPVPPSFLHLAVPDLPVQEETQVSLQQIPFSPLPASCSGGCSLRCNSTASSTQYLARDLYEQLLLTAFHLEKKAKKQLLAQLMLRTGARVSNLHNKQLPTDKVLIYV</sequence>
<evidence type="ECO:0000313" key="2">
    <source>
        <dbReference type="Proteomes" id="UP000296049"/>
    </source>
</evidence>
<organism evidence="1 2">
    <name type="scientific">Anas platyrhynchos</name>
    <name type="common">Mallard</name>
    <name type="synonym">Anas boschas</name>
    <dbReference type="NCBI Taxonomy" id="8839"/>
    <lineage>
        <taxon>Eukaryota</taxon>
        <taxon>Metazoa</taxon>
        <taxon>Chordata</taxon>
        <taxon>Craniata</taxon>
        <taxon>Vertebrata</taxon>
        <taxon>Euteleostomi</taxon>
        <taxon>Archelosauria</taxon>
        <taxon>Archosauria</taxon>
        <taxon>Dinosauria</taxon>
        <taxon>Saurischia</taxon>
        <taxon>Theropoda</taxon>
        <taxon>Coelurosauria</taxon>
        <taxon>Aves</taxon>
        <taxon>Neognathae</taxon>
        <taxon>Galloanserae</taxon>
        <taxon>Anseriformes</taxon>
        <taxon>Anatidae</taxon>
        <taxon>Anatinae</taxon>
        <taxon>Anas</taxon>
    </lineage>
</organism>